<name>A0A7S4QG17_9STRA</name>
<proteinExistence type="predicted"/>
<feature type="domain" description="Mitochondrial splicing suppressor 51-like C-terminal" evidence="2">
    <location>
        <begin position="148"/>
        <end position="309"/>
    </location>
</feature>
<feature type="region of interest" description="Disordered" evidence="1">
    <location>
        <begin position="113"/>
        <end position="139"/>
    </location>
</feature>
<dbReference type="PANTHER" id="PTHR28069">
    <property type="entry name" value="GH20023P"/>
    <property type="match status" value="1"/>
</dbReference>
<organism evidence="3">
    <name type="scientific">Ditylum brightwellii</name>
    <dbReference type="NCBI Taxonomy" id="49249"/>
    <lineage>
        <taxon>Eukaryota</taxon>
        <taxon>Sar</taxon>
        <taxon>Stramenopiles</taxon>
        <taxon>Ochrophyta</taxon>
        <taxon>Bacillariophyta</taxon>
        <taxon>Mediophyceae</taxon>
        <taxon>Lithodesmiophycidae</taxon>
        <taxon>Lithodesmiales</taxon>
        <taxon>Lithodesmiaceae</taxon>
        <taxon>Ditylum</taxon>
    </lineage>
</organism>
<accession>A0A7S4QG17</accession>
<feature type="compositionally biased region" description="Basic and acidic residues" evidence="1">
    <location>
        <begin position="129"/>
        <end position="139"/>
    </location>
</feature>
<evidence type="ECO:0000313" key="3">
    <source>
        <dbReference type="EMBL" id="CAE4582525.1"/>
    </source>
</evidence>
<protein>
    <recommendedName>
        <fullName evidence="2">Mitochondrial splicing suppressor 51-like C-terminal domain-containing protein</fullName>
    </recommendedName>
</protein>
<evidence type="ECO:0000259" key="2">
    <source>
        <dbReference type="Pfam" id="PF20179"/>
    </source>
</evidence>
<dbReference type="Pfam" id="PF20179">
    <property type="entry name" value="MSS51_C"/>
    <property type="match status" value="1"/>
</dbReference>
<evidence type="ECO:0000256" key="1">
    <source>
        <dbReference type="SAM" id="MobiDB-lite"/>
    </source>
</evidence>
<dbReference type="AlphaFoldDB" id="A0A7S4QG17"/>
<sequence length="422" mass="46721">MDLLASLNIDALPEQQTRISDDRVRSALEKDPDIKLGFNACCNCGCSIDDKTSVACKGCKRVLYCSNKCRAEDADPPPIPDVGDEEEMMPEALGHSSIMCALLRLCDDDEDADERRNSKNKTAAAVGKETNKQNADDRVRSELESYPATLANIITDGPCYQEVLLSSSRSKRKELVVHVIGASYEAELWYNLEDAADAYSEALENLAITKKVRTVRIIFIGPECPKDDVNEERDMGNNTRLILETSRQNYDKSLSTTAANLLVFFNPGFTCPDYDWGSALSHIKPGTPFLVTTNTEMEGISDVQYLHERGWMDNIPPGIEDIIMGESGGNMKEEGKGCTSFFSENPYAGSRVRQSGTMANDLYVKNKWVFGGFFGKESATKPVSSKRKNEEKSNEDQNLPPLKKKHKVKGSGNSKKKNPALI</sequence>
<feature type="compositionally biased region" description="Basic residues" evidence="1">
    <location>
        <begin position="402"/>
        <end position="422"/>
    </location>
</feature>
<feature type="region of interest" description="Disordered" evidence="1">
    <location>
        <begin position="377"/>
        <end position="422"/>
    </location>
</feature>
<dbReference type="PANTHER" id="PTHR28069:SF2">
    <property type="entry name" value="GH20023P"/>
    <property type="match status" value="1"/>
</dbReference>
<reference evidence="3" key="1">
    <citation type="submission" date="2021-01" db="EMBL/GenBank/DDBJ databases">
        <authorList>
            <person name="Corre E."/>
            <person name="Pelletier E."/>
            <person name="Niang G."/>
            <person name="Scheremetjew M."/>
            <person name="Finn R."/>
            <person name="Kale V."/>
            <person name="Holt S."/>
            <person name="Cochrane G."/>
            <person name="Meng A."/>
            <person name="Brown T."/>
            <person name="Cohen L."/>
        </authorList>
    </citation>
    <scope>NUCLEOTIDE SEQUENCE</scope>
    <source>
        <strain evidence="3">GSO104</strain>
    </source>
</reference>
<gene>
    <name evidence="3" type="ORF">DBRI00130_LOCUS2287</name>
</gene>
<dbReference type="InterPro" id="IPR046824">
    <property type="entry name" value="Mss51-like_C"/>
</dbReference>
<dbReference type="EMBL" id="HBNS01002844">
    <property type="protein sequence ID" value="CAE4582525.1"/>
    <property type="molecule type" value="Transcribed_RNA"/>
</dbReference>